<name>A0A0A9B4H6_ARUDO</name>
<dbReference type="EMBL" id="GBRH01238986">
    <property type="protein sequence ID" value="JAD58909.1"/>
    <property type="molecule type" value="Transcribed_RNA"/>
</dbReference>
<reference evidence="1" key="2">
    <citation type="journal article" date="2015" name="Data Brief">
        <title>Shoot transcriptome of the giant reed, Arundo donax.</title>
        <authorList>
            <person name="Barrero R.A."/>
            <person name="Guerrero F.D."/>
            <person name="Moolhuijzen P."/>
            <person name="Goolsby J.A."/>
            <person name="Tidwell J."/>
            <person name="Bellgard S.E."/>
            <person name="Bellgard M.I."/>
        </authorList>
    </citation>
    <scope>NUCLEOTIDE SEQUENCE</scope>
    <source>
        <tissue evidence="1">Shoot tissue taken approximately 20 cm above the soil surface</tissue>
    </source>
</reference>
<sequence length="24" mass="2977">MMDMISLYHWYLSLMDITIRKLSD</sequence>
<evidence type="ECO:0000313" key="1">
    <source>
        <dbReference type="EMBL" id="JAD58909.1"/>
    </source>
</evidence>
<dbReference type="AlphaFoldDB" id="A0A0A9B4H6"/>
<organism evidence="1">
    <name type="scientific">Arundo donax</name>
    <name type="common">Giant reed</name>
    <name type="synonym">Donax arundinaceus</name>
    <dbReference type="NCBI Taxonomy" id="35708"/>
    <lineage>
        <taxon>Eukaryota</taxon>
        <taxon>Viridiplantae</taxon>
        <taxon>Streptophyta</taxon>
        <taxon>Embryophyta</taxon>
        <taxon>Tracheophyta</taxon>
        <taxon>Spermatophyta</taxon>
        <taxon>Magnoliopsida</taxon>
        <taxon>Liliopsida</taxon>
        <taxon>Poales</taxon>
        <taxon>Poaceae</taxon>
        <taxon>PACMAD clade</taxon>
        <taxon>Arundinoideae</taxon>
        <taxon>Arundineae</taxon>
        <taxon>Arundo</taxon>
    </lineage>
</organism>
<accession>A0A0A9B4H6</accession>
<proteinExistence type="predicted"/>
<reference evidence="1" key="1">
    <citation type="submission" date="2014-09" db="EMBL/GenBank/DDBJ databases">
        <authorList>
            <person name="Magalhaes I.L.F."/>
            <person name="Oliveira U."/>
            <person name="Santos F.R."/>
            <person name="Vidigal T.H.D.A."/>
            <person name="Brescovit A.D."/>
            <person name="Santos A.J."/>
        </authorList>
    </citation>
    <scope>NUCLEOTIDE SEQUENCE</scope>
    <source>
        <tissue evidence="1">Shoot tissue taken approximately 20 cm above the soil surface</tissue>
    </source>
</reference>
<protein>
    <submittedName>
        <fullName evidence="1">Uncharacterized protein</fullName>
    </submittedName>
</protein>